<feature type="region of interest" description="Disordered" evidence="1">
    <location>
        <begin position="1"/>
        <end position="50"/>
    </location>
</feature>
<evidence type="ECO:0000313" key="2">
    <source>
        <dbReference type="EMBL" id="KAK9046549.1"/>
    </source>
</evidence>
<evidence type="ECO:0000313" key="3">
    <source>
        <dbReference type="Proteomes" id="UP001396334"/>
    </source>
</evidence>
<dbReference type="EMBL" id="JBBPBN010000001">
    <property type="protein sequence ID" value="KAK9046549.1"/>
    <property type="molecule type" value="Genomic_DNA"/>
</dbReference>
<name>A0ABR2UAT3_9ROSI</name>
<feature type="region of interest" description="Disordered" evidence="1">
    <location>
        <begin position="212"/>
        <end position="247"/>
    </location>
</feature>
<sequence length="396" mass="41775">MSTVGFDSADFPVLSVQPPLERPASPVGAEDQQATKKTADVSMQEEDGVATHTMQVDGTEGSHGLPNSYAAAVARPRTSKASAKKVLNPDDIVVLDEDVNVDDNSSAVRLVTVFCGIESKRCGCRKPDVENKTPSMQEKHSFPFSGSERQEVAAEELYGPWMLTSDKRRRSRRLNDTGKVADPTVGKSHFDVLTSDDTEELIPSDVASLVADPRMGSDVSPPVSAENNMSGGRRGAKKGGNSGNQVNWDTKGDEFTVEPMVPGITPTVVDGSSGAKGRHQAVTIIEDGTDMGGGKGGGLKKHSPGVSKLKLQVRKQSDFKAPNLPLLSEWVNSLSSGGNVVKHVPRIVNSSTSQADPPDTTHALPVVHKTGPDIGYSGSKLLSPAATAAPSAMETL</sequence>
<dbReference type="Proteomes" id="UP001396334">
    <property type="component" value="Unassembled WGS sequence"/>
</dbReference>
<reference evidence="2 3" key="1">
    <citation type="journal article" date="2024" name="G3 (Bethesda)">
        <title>Genome assembly of Hibiscus sabdariffa L. provides insights into metabolisms of medicinal natural products.</title>
        <authorList>
            <person name="Kim T."/>
        </authorList>
    </citation>
    <scope>NUCLEOTIDE SEQUENCE [LARGE SCALE GENOMIC DNA]</scope>
    <source>
        <strain evidence="2">TK-2024</strain>
        <tissue evidence="2">Old leaves</tissue>
    </source>
</reference>
<comment type="caution">
    <text evidence="2">The sequence shown here is derived from an EMBL/GenBank/DDBJ whole genome shotgun (WGS) entry which is preliminary data.</text>
</comment>
<evidence type="ECO:0000256" key="1">
    <source>
        <dbReference type="SAM" id="MobiDB-lite"/>
    </source>
</evidence>
<gene>
    <name evidence="2" type="ORF">V6N11_052436</name>
</gene>
<organism evidence="2 3">
    <name type="scientific">Hibiscus sabdariffa</name>
    <name type="common">roselle</name>
    <dbReference type="NCBI Taxonomy" id="183260"/>
    <lineage>
        <taxon>Eukaryota</taxon>
        <taxon>Viridiplantae</taxon>
        <taxon>Streptophyta</taxon>
        <taxon>Embryophyta</taxon>
        <taxon>Tracheophyta</taxon>
        <taxon>Spermatophyta</taxon>
        <taxon>Magnoliopsida</taxon>
        <taxon>eudicotyledons</taxon>
        <taxon>Gunneridae</taxon>
        <taxon>Pentapetalae</taxon>
        <taxon>rosids</taxon>
        <taxon>malvids</taxon>
        <taxon>Malvales</taxon>
        <taxon>Malvaceae</taxon>
        <taxon>Malvoideae</taxon>
        <taxon>Hibiscus</taxon>
    </lineage>
</organism>
<keyword evidence="3" id="KW-1185">Reference proteome</keyword>
<accession>A0ABR2UAT3</accession>
<proteinExistence type="predicted"/>
<protein>
    <submittedName>
        <fullName evidence="2">Uncharacterized protein</fullName>
    </submittedName>
</protein>